<feature type="binding site" evidence="3">
    <location>
        <position position="36"/>
    </location>
    <ligand>
        <name>a divalent metal cation</name>
        <dbReference type="ChEBI" id="CHEBI:60240"/>
    </ligand>
</feature>
<evidence type="ECO:0000256" key="1">
    <source>
        <dbReference type="ARBA" id="ARBA00022801"/>
    </source>
</evidence>
<keyword evidence="3" id="KW-0479">Metal-binding</keyword>
<feature type="binding site" evidence="3">
    <location>
        <position position="149"/>
    </location>
    <ligand>
        <name>substrate</name>
    </ligand>
</feature>
<dbReference type="PRINTS" id="PR01790">
    <property type="entry name" value="SMP30FAMILY"/>
</dbReference>
<feature type="domain" description="SMP-30/Gluconolactonase/LRE-like region" evidence="4">
    <location>
        <begin position="34"/>
        <end position="293"/>
    </location>
</feature>
<dbReference type="OrthoDB" id="241638at2"/>
<protein>
    <submittedName>
        <fullName evidence="5">Gluconolactonase</fullName>
    </submittedName>
</protein>
<keyword evidence="3" id="KW-0862">Zinc</keyword>
<name>A0A212QN09_9PROT</name>
<dbReference type="InterPro" id="IPR005511">
    <property type="entry name" value="SMP-30"/>
</dbReference>
<gene>
    <name evidence="5" type="ORF">SAMN07250955_10240</name>
</gene>
<dbReference type="Pfam" id="PF08450">
    <property type="entry name" value="SGL"/>
    <property type="match status" value="1"/>
</dbReference>
<dbReference type="AlphaFoldDB" id="A0A212QN09"/>
<proteinExistence type="predicted"/>
<keyword evidence="6" id="KW-1185">Reference proteome</keyword>
<evidence type="ECO:0000313" key="5">
    <source>
        <dbReference type="EMBL" id="SNB60735.1"/>
    </source>
</evidence>
<dbReference type="GO" id="GO:0046872">
    <property type="term" value="F:metal ion binding"/>
    <property type="evidence" value="ECO:0007669"/>
    <property type="project" value="UniProtKB-KW"/>
</dbReference>
<dbReference type="EMBL" id="FYEH01000002">
    <property type="protein sequence ID" value="SNB60735.1"/>
    <property type="molecule type" value="Genomic_DNA"/>
</dbReference>
<evidence type="ECO:0000256" key="3">
    <source>
        <dbReference type="PIRSR" id="PIRSR605511-2"/>
    </source>
</evidence>
<dbReference type="PANTHER" id="PTHR47572:SF4">
    <property type="entry name" value="LACTONASE DRP35"/>
    <property type="match status" value="1"/>
</dbReference>
<sequence length="310" mass="34150">MSEQVSEYLVVDPSFKRLFNPNQRLLKLFTGCAWAEGPVYFRDQDVLLWSDIPNNRILRFTPDQSGLQGSVSVYRQPSNYANGNTRDREGRLISCEHGGRRVSRTEYDGKITVIADNSQGKRLNSPNDVVVKSDGTIWFTDPPYGHKSDLEGHKGESEIGANYVYRFDPRTDRLEVVADDFTNPNGLAFSPDEKTLYIADTGKSFDPNGPLHIRRFAVSETNALSGGEVFAAPDVGASDGFRCDTEGNVWTSAGDGVHVFNPAGALLGKILVPEVVANITFGGFKRNRLYICATTSLYAIYLPVNGAQVP</sequence>
<dbReference type="SUPFAM" id="SSF63829">
    <property type="entry name" value="Calcium-dependent phosphotriesterase"/>
    <property type="match status" value="1"/>
</dbReference>
<organism evidence="5 6">
    <name type="scientific">Arboricoccus pini</name>
    <dbReference type="NCBI Taxonomy" id="1963835"/>
    <lineage>
        <taxon>Bacteria</taxon>
        <taxon>Pseudomonadati</taxon>
        <taxon>Pseudomonadota</taxon>
        <taxon>Alphaproteobacteria</taxon>
        <taxon>Geminicoccales</taxon>
        <taxon>Geminicoccaceae</taxon>
        <taxon>Arboricoccus</taxon>
    </lineage>
</organism>
<evidence type="ECO:0000313" key="6">
    <source>
        <dbReference type="Proteomes" id="UP000197065"/>
    </source>
</evidence>
<keyword evidence="1" id="KW-0378">Hydrolase</keyword>
<evidence type="ECO:0000259" key="4">
    <source>
        <dbReference type="Pfam" id="PF08450"/>
    </source>
</evidence>
<feature type="active site" description="Proton donor/acceptor" evidence="2">
    <location>
        <position position="239"/>
    </location>
</feature>
<dbReference type="InterPro" id="IPR011042">
    <property type="entry name" value="6-blade_b-propeller_TolB-like"/>
</dbReference>
<accession>A0A212QN09</accession>
<feature type="binding site" evidence="3">
    <location>
        <position position="239"/>
    </location>
    <ligand>
        <name>a divalent metal cation</name>
        <dbReference type="ChEBI" id="CHEBI:60240"/>
    </ligand>
</feature>
<dbReference type="InterPro" id="IPR013658">
    <property type="entry name" value="SGL"/>
</dbReference>
<dbReference type="Proteomes" id="UP000197065">
    <property type="component" value="Unassembled WGS sequence"/>
</dbReference>
<feature type="binding site" evidence="3">
    <location>
        <position position="127"/>
    </location>
    <ligand>
        <name>substrate</name>
    </ligand>
</feature>
<dbReference type="PANTHER" id="PTHR47572">
    <property type="entry name" value="LIPOPROTEIN-RELATED"/>
    <property type="match status" value="1"/>
</dbReference>
<evidence type="ECO:0000256" key="2">
    <source>
        <dbReference type="PIRSR" id="PIRSR605511-1"/>
    </source>
</evidence>
<dbReference type="GO" id="GO:0016787">
    <property type="term" value="F:hydrolase activity"/>
    <property type="evidence" value="ECO:0007669"/>
    <property type="project" value="UniProtKB-KW"/>
</dbReference>
<dbReference type="RefSeq" id="WP_088559929.1">
    <property type="nucleotide sequence ID" value="NZ_FYEH01000002.1"/>
</dbReference>
<dbReference type="Gene3D" id="2.120.10.30">
    <property type="entry name" value="TolB, C-terminal domain"/>
    <property type="match status" value="1"/>
</dbReference>
<feature type="binding site" evidence="3">
    <location>
        <position position="185"/>
    </location>
    <ligand>
        <name>a divalent metal cation</name>
        <dbReference type="ChEBI" id="CHEBI:60240"/>
    </ligand>
</feature>
<comment type="cofactor">
    <cofactor evidence="3">
        <name>Zn(2+)</name>
        <dbReference type="ChEBI" id="CHEBI:29105"/>
    </cofactor>
    <text evidence="3">Binds 1 divalent metal cation per subunit.</text>
</comment>
<reference evidence="5 6" key="1">
    <citation type="submission" date="2017-06" db="EMBL/GenBank/DDBJ databases">
        <authorList>
            <person name="Kim H.J."/>
            <person name="Triplett B.A."/>
        </authorList>
    </citation>
    <scope>NUCLEOTIDE SEQUENCE [LARGE SCALE GENOMIC DNA]</scope>
    <source>
        <strain evidence="5 6">B29T1</strain>
    </source>
</reference>
<dbReference type="InterPro" id="IPR051262">
    <property type="entry name" value="SMP-30/CGR1_Lactonase"/>
</dbReference>